<feature type="domain" description="Fibronectin type-III" evidence="1">
    <location>
        <begin position="688"/>
        <end position="768"/>
    </location>
</feature>
<keyword evidence="4" id="KW-1185">Reference proteome</keyword>
<feature type="domain" description="Fibronectin type-III" evidence="1">
    <location>
        <begin position="1153"/>
        <end position="1238"/>
    </location>
</feature>
<evidence type="ECO:0000259" key="1">
    <source>
        <dbReference type="PROSITE" id="PS50853"/>
    </source>
</evidence>
<evidence type="ECO:0000259" key="2">
    <source>
        <dbReference type="PROSITE" id="PS51820"/>
    </source>
</evidence>
<protein>
    <submittedName>
        <fullName evidence="3">Uncharacterized protein</fullName>
    </submittedName>
</protein>
<dbReference type="InterPro" id="IPR011658">
    <property type="entry name" value="PA14_dom"/>
</dbReference>
<feature type="domain" description="Fibronectin type-III" evidence="1">
    <location>
        <begin position="604"/>
        <end position="687"/>
    </location>
</feature>
<dbReference type="PROSITE" id="PS50853">
    <property type="entry name" value="FN3"/>
    <property type="match status" value="12"/>
</dbReference>
<feature type="domain" description="PA14" evidence="2">
    <location>
        <begin position="461"/>
        <end position="598"/>
    </location>
</feature>
<dbReference type="Pfam" id="PF00041">
    <property type="entry name" value="fn3"/>
    <property type="match status" value="3"/>
</dbReference>
<dbReference type="RefSeq" id="WP_218094471.1">
    <property type="nucleotide sequence ID" value="NZ_CAJVAS010000028.1"/>
</dbReference>
<feature type="domain" description="Fibronectin type-III" evidence="1">
    <location>
        <begin position="296"/>
        <end position="379"/>
    </location>
</feature>
<feature type="domain" description="Fibronectin type-III" evidence="1">
    <location>
        <begin position="769"/>
        <end position="849"/>
    </location>
</feature>
<feature type="domain" description="PA14" evidence="2">
    <location>
        <begin position="153"/>
        <end position="290"/>
    </location>
</feature>
<reference evidence="3" key="1">
    <citation type="submission" date="2021-06" db="EMBL/GenBank/DDBJ databases">
        <authorList>
            <person name="Criscuolo A."/>
        </authorList>
    </citation>
    <scope>NUCLEOTIDE SEQUENCE</scope>
    <source>
        <strain evidence="3">CIP111600</strain>
    </source>
</reference>
<dbReference type="Proteomes" id="UP000693672">
    <property type="component" value="Unassembled WGS sequence"/>
</dbReference>
<name>A0A916K591_9BACL</name>
<evidence type="ECO:0000313" key="4">
    <source>
        <dbReference type="Proteomes" id="UP000693672"/>
    </source>
</evidence>
<gene>
    <name evidence="3" type="ORF">PAESOLCIP111_04755</name>
</gene>
<dbReference type="SMART" id="SM00060">
    <property type="entry name" value="FN3"/>
    <property type="match status" value="15"/>
</dbReference>
<accession>A0A916K591</accession>
<dbReference type="SMART" id="SM00758">
    <property type="entry name" value="PA14"/>
    <property type="match status" value="3"/>
</dbReference>
<dbReference type="InterPro" id="IPR037524">
    <property type="entry name" value="PA14/GLEYA"/>
</dbReference>
<comment type="caution">
    <text evidence="3">The sequence shown here is derived from an EMBL/GenBank/DDBJ whole genome shotgun (WGS) entry which is preliminary data.</text>
</comment>
<evidence type="ECO:0000313" key="3">
    <source>
        <dbReference type="EMBL" id="CAG7644641.1"/>
    </source>
</evidence>
<dbReference type="Pfam" id="PF07691">
    <property type="entry name" value="PA14"/>
    <property type="match status" value="3"/>
</dbReference>
<dbReference type="EMBL" id="CAJVAS010000028">
    <property type="protein sequence ID" value="CAG7644641.1"/>
    <property type="molecule type" value="Genomic_DNA"/>
</dbReference>
<feature type="domain" description="Fibronectin type-III" evidence="1">
    <location>
        <begin position="1561"/>
        <end position="1641"/>
    </location>
</feature>
<dbReference type="InterPro" id="IPR003961">
    <property type="entry name" value="FN3_dom"/>
</dbReference>
<dbReference type="PANTHER" id="PTHR47135:SF1">
    <property type="entry name" value="FIBRONECTIN TYPE III DOMAIN-CONTAINING PROTEIN 7"/>
    <property type="match status" value="1"/>
</dbReference>
<feature type="domain" description="Fibronectin type-III" evidence="1">
    <location>
        <begin position="53"/>
        <end position="145"/>
    </location>
</feature>
<feature type="domain" description="PA14" evidence="2">
    <location>
        <begin position="851"/>
        <end position="988"/>
    </location>
</feature>
<organism evidence="3 4">
    <name type="scientific">Paenibacillus solanacearum</name>
    <dbReference type="NCBI Taxonomy" id="2048548"/>
    <lineage>
        <taxon>Bacteria</taxon>
        <taxon>Bacillati</taxon>
        <taxon>Bacillota</taxon>
        <taxon>Bacilli</taxon>
        <taxon>Bacillales</taxon>
        <taxon>Paenibacillaceae</taxon>
        <taxon>Paenibacillus</taxon>
    </lineage>
</organism>
<feature type="domain" description="Fibronectin type-III" evidence="1">
    <location>
        <begin position="1399"/>
        <end position="1479"/>
    </location>
</feature>
<sequence length="1832" mass="198933">MLLLKKVKWLCNISACLSLLLLLQLIVPLALPSLGEQNYVHANGSGDTIPPSVPQNLHASQVTSSSITLNWNTAADNHGVVTYAVYRNNLQIATVGSNVYQTGNVYYVDSGLTSGTAYKYEVLAADQSGNTSAKSAPLYVTTSAVVPLGLTSQQGKGLRAEYFNSDNFSDRKIIRLDDQVDFNWGGHSPDPALDKGAFTIRWSGKIQPKYSEKYTLYTEAHGGVRMWVGQQLLIDNWDGHGMVKDSAAISFTAGQLYDIKLEYKDDQGAAKITLLWSSASQPKEVIPKSQLYPPIVPGVPTNVQYSSDSSSIAITWDAVQGATGYDIEVDGQIVDNASGLTYVHQPLAAKSTHSYRVRAKVPEMTGDWSSIVNATTRGNVPANFQANAVDRTVNVTWDPVLGALGYELEADGSIIDLGTDTKYEHAELKPNTTHSYRVRAKNSDWSIFLTVIIPPMVPTPGQGSGLRAEYFNGDDFSDRKIVRLDDQVNFNWGGHSPDPVLDKGAFTIRWSGKIQPKYSEKYTLYTEAHGGVRMWVGQQLLIDNWDGHGMVKDSAAISFTAGQLYDIKLEYKDNQGAAKITLLWSSASQTKEVIPKSQLYPPFIPGVPTNVQYSSNSSSITIAWDAVPGASGYDVEADGQIVDIASGLTYVHQPLAADSAHTYRVRAKVPEITGDWSSVLNATTLGGVPANFQANAVDRTVNVTWDPVPGALGYELEVDGNIIDLGTATKYEHADLMSGTTHSYRVRAINEQGAGDWTSLISLTVQSEIPTNLKATSTARSITLSWDGVPGALNYEIEADNTVIASETETVFTHNPLEPNTGHSYRVRAILPGGPRPWSPVIYKSTLPEAGNGTGLKGDYFAQITLVGLKHTRVDGQVDFNWNHASPAPGVQGDKFSVRWTGQIEPLYSETYTLITESHGGVRLWVNENLIIDDWDAHNSSVKQATIPFEAGKRYDIRLEYRETNGTSRIQLSWKSTSQPLGVVPKSLLYPIGVPQQVGTSSTETTVTVQWNPVSYAAGYDVEIDGTTVVSVIDPIFVHQEVMPGTLHNYRIRATNGMVIGEWSSSISEITKLGRTTILEITPTETSQGILWEPVYGAAGYDIEVDGVIVNNDSRTTYLHEPLLSGTEHSYRVRAKTPYRIGDWSEWSRKWTLPGLPEGITATAISTSVTVVWMPVRGATGYDIETAGTIIDNGTTTRYEETGLNPNTQHIYKIRAKNSSGVGKWSSVIAKSTLTGAPASLRGEATETSIGLFWDAVAGATAYELEIDGTAIQAVDNAKYIHTGLQPNETHRYSVRSKNAEGVSPWSSAIEVTTLPTIPTGLYAAADTQSVHVQWDQVQGAAGYDIEVDGTVISTGTVSAYLHTGLVPNSEHTYRVRAKTAKATGRWSEKLTQYTRLSAPTNIHASSTGRAITLTWDPIAGVSGYEVEVDGSLIQTGPTPMFEHRDLAPYTTHQYRVRAQSAGGAGDWSSIVSVKTMLGTAGLAVDSVTVSSISIRWNAVAGAEGYDLFIDGEVVDAGTGTSYTHTGLTPYSWHVYRVRARALDSIGEWSEALSKSTLLGIPGNIRASTTSSEITVSWDEVSGAMGYDIEADGTVIDNSPDTVFVHRGLAPNSQHTYRIRAKNENGAGEWSELLSSWSESVIVITAPDKPQNVKATATTGSITLTWDSSAFANGYDIEIDGQVLEGIAGTSYTHGGLEPNTMHVYRVRATNGLASSEWTDMVQKVTTPELTVTVEKDTMFNFVVVAPKKNGVTERKVTVSYRPNELEVLDLSAITPELELSSGDITGTNITVEEVTPGKIIFRIRNADKTVVNSIKFISKTSEYSKITYTIE</sequence>
<feature type="domain" description="Fibronectin type-III" evidence="1">
    <location>
        <begin position="380"/>
        <end position="456"/>
    </location>
</feature>
<dbReference type="CDD" id="cd00063">
    <property type="entry name" value="FN3"/>
    <property type="match status" value="13"/>
</dbReference>
<dbReference type="PANTHER" id="PTHR47135">
    <property type="entry name" value="FIBRONECTIN TYPE III DOMAIN-CONTAINING PROTEIN 7"/>
    <property type="match status" value="1"/>
</dbReference>
<dbReference type="PROSITE" id="PS51820">
    <property type="entry name" value="PA14"/>
    <property type="match status" value="3"/>
</dbReference>
<proteinExistence type="predicted"/>
<feature type="domain" description="Fibronectin type-III" evidence="1">
    <location>
        <begin position="991"/>
        <end position="1074"/>
    </location>
</feature>
<feature type="domain" description="Fibronectin type-III" evidence="1">
    <location>
        <begin position="1646"/>
        <end position="1730"/>
    </location>
</feature>
<feature type="domain" description="Fibronectin type-III" evidence="1">
    <location>
        <begin position="1315"/>
        <end position="1398"/>
    </location>
</feature>